<dbReference type="OrthoDB" id="9792527at2"/>
<evidence type="ECO:0000256" key="2">
    <source>
        <dbReference type="ARBA" id="ARBA00023125"/>
    </source>
</evidence>
<accession>A0A1M5PFG9</accession>
<dbReference type="Pfam" id="PF01638">
    <property type="entry name" value="HxlR"/>
    <property type="match status" value="1"/>
</dbReference>
<dbReference type="Gene3D" id="1.10.10.10">
    <property type="entry name" value="Winged helix-like DNA-binding domain superfamily/Winged helix DNA-binding domain"/>
    <property type="match status" value="1"/>
</dbReference>
<protein>
    <submittedName>
        <fullName evidence="5">Transcriptional regulator, HxlR family</fullName>
    </submittedName>
</protein>
<gene>
    <name evidence="5" type="ORF">SAMN05444320_11840</name>
</gene>
<evidence type="ECO:0000256" key="1">
    <source>
        <dbReference type="ARBA" id="ARBA00023015"/>
    </source>
</evidence>
<dbReference type="STRING" id="2017.SAMN05444320_11840"/>
<dbReference type="PANTHER" id="PTHR33204:SF18">
    <property type="entry name" value="TRANSCRIPTIONAL REGULATORY PROTEIN"/>
    <property type="match status" value="1"/>
</dbReference>
<evidence type="ECO:0000313" key="5">
    <source>
        <dbReference type="EMBL" id="SHH00471.1"/>
    </source>
</evidence>
<reference evidence="5 6" key="1">
    <citation type="submission" date="2016-11" db="EMBL/GenBank/DDBJ databases">
        <authorList>
            <person name="Jaros S."/>
            <person name="Januszkiewicz K."/>
            <person name="Wedrychowicz H."/>
        </authorList>
    </citation>
    <scope>NUCLEOTIDE SEQUENCE [LARGE SCALE GENOMIC DNA]</scope>
    <source>
        <strain evidence="5 6">DSM 44523</strain>
    </source>
</reference>
<feature type="domain" description="HTH hxlR-type" evidence="4">
    <location>
        <begin position="10"/>
        <end position="107"/>
    </location>
</feature>
<evidence type="ECO:0000259" key="4">
    <source>
        <dbReference type="PROSITE" id="PS51118"/>
    </source>
</evidence>
<name>A0A1M5PFG9_STRHI</name>
<dbReference type="EMBL" id="FQVN01000018">
    <property type="protein sequence ID" value="SHH00471.1"/>
    <property type="molecule type" value="Genomic_DNA"/>
</dbReference>
<proteinExistence type="predicted"/>
<keyword evidence="6" id="KW-1185">Reference proteome</keyword>
<sequence length="208" mass="22709">MPRRSYDQFCPIARALDHLGERWTLLVVRELLGGPRRYSDLLADLPGVSTDVLAARLREMERDGLVVRRRVPRSTAHVYELAPAGRELTPVLAALADWGGGRLGERRSTDSVREHWFAVPLATMLRPVVDVATVEVRLGEVVFTLHVADVPGYADGPADNPAAVVETDLETASALVAGELDLDGAVERDRLRYKKIGVETASAEPLPG</sequence>
<dbReference type="PANTHER" id="PTHR33204">
    <property type="entry name" value="TRANSCRIPTIONAL REGULATOR, MARR FAMILY"/>
    <property type="match status" value="1"/>
</dbReference>
<organism evidence="5 6">
    <name type="scientific">Streptoalloteichus hindustanus</name>
    <dbReference type="NCBI Taxonomy" id="2017"/>
    <lineage>
        <taxon>Bacteria</taxon>
        <taxon>Bacillati</taxon>
        <taxon>Actinomycetota</taxon>
        <taxon>Actinomycetes</taxon>
        <taxon>Pseudonocardiales</taxon>
        <taxon>Pseudonocardiaceae</taxon>
        <taxon>Streptoalloteichus</taxon>
    </lineage>
</organism>
<dbReference type="PROSITE" id="PS51118">
    <property type="entry name" value="HTH_HXLR"/>
    <property type="match status" value="1"/>
</dbReference>
<dbReference type="Proteomes" id="UP000184501">
    <property type="component" value="Unassembled WGS sequence"/>
</dbReference>
<dbReference type="GO" id="GO:0003677">
    <property type="term" value="F:DNA binding"/>
    <property type="evidence" value="ECO:0007669"/>
    <property type="project" value="UniProtKB-KW"/>
</dbReference>
<dbReference type="RefSeq" id="WP_073489886.1">
    <property type="nucleotide sequence ID" value="NZ_FQVN01000018.1"/>
</dbReference>
<keyword evidence="2" id="KW-0238">DNA-binding</keyword>
<dbReference type="SUPFAM" id="SSF46785">
    <property type="entry name" value="Winged helix' DNA-binding domain"/>
    <property type="match status" value="1"/>
</dbReference>
<dbReference type="InterPro" id="IPR036388">
    <property type="entry name" value="WH-like_DNA-bd_sf"/>
</dbReference>
<evidence type="ECO:0000256" key="3">
    <source>
        <dbReference type="ARBA" id="ARBA00023163"/>
    </source>
</evidence>
<keyword evidence="3" id="KW-0804">Transcription</keyword>
<dbReference type="AlphaFoldDB" id="A0A1M5PFG9"/>
<dbReference type="InterPro" id="IPR002577">
    <property type="entry name" value="HTH_HxlR"/>
</dbReference>
<keyword evidence="1" id="KW-0805">Transcription regulation</keyword>
<evidence type="ECO:0000313" key="6">
    <source>
        <dbReference type="Proteomes" id="UP000184501"/>
    </source>
</evidence>
<dbReference type="InterPro" id="IPR036390">
    <property type="entry name" value="WH_DNA-bd_sf"/>
</dbReference>